<dbReference type="EMBL" id="MUXF01000008">
    <property type="protein sequence ID" value="PUE66818.1"/>
    <property type="molecule type" value="Genomic_DNA"/>
</dbReference>
<dbReference type="InterPro" id="IPR005467">
    <property type="entry name" value="His_kinase_dom"/>
</dbReference>
<proteinExistence type="predicted"/>
<keyword evidence="12 14" id="KW-0472">Membrane</keyword>
<evidence type="ECO:0000256" key="8">
    <source>
        <dbReference type="ARBA" id="ARBA00022777"/>
    </source>
</evidence>
<evidence type="ECO:0000256" key="9">
    <source>
        <dbReference type="ARBA" id="ARBA00022840"/>
    </source>
</evidence>
<dbReference type="PANTHER" id="PTHR42878">
    <property type="entry name" value="TWO-COMPONENT HISTIDINE KINASE"/>
    <property type="match status" value="1"/>
</dbReference>
<sequence>MNYNIEKNLLKTIMMSFLVIMSAMILAISFFYLENTQDNLKKQMENYENEYYKEIKETLKMRVTMVTDILDYNIAYSNLTEQEQKEYAIKLLSNLTFEQKKSNYIFIYEVVNFEGGDNFAKMLVNPNRPDLSGKFISTNEEDVNGKKFRKEFLENIIKTGESYTSYSYKKPDSKNLIYKLSYFKFYPKYNWIVAVGIYTDDIENELNIKKEEQEQEIKKQISQNIILFLLFFIIAILISMAISNEIYKILKDYRQKVDENEKELKILNKSLEEMMSNIAHQWRQPLAEISSILMLIKLKYDTNRLDKESMKQKLKEANMVLEYMSNTIDDFRGFFSTNKEKEKFYLSELIDSVITINSTVLRINNIQIDVNIDKNIELETYLNEYQQVILNILKNAKDVLIEKDIKKPLIKIYSLEDKNSISLIIEDNGGGINIEPLNKIFEAYYSSKSQSKGTGIGLYMSKMIVEKSLKGILSVENSNFGAKFSIILEKETKS</sequence>
<feature type="coiled-coil region" evidence="13">
    <location>
        <begin position="30"/>
        <end position="57"/>
    </location>
</feature>
<evidence type="ECO:0000256" key="11">
    <source>
        <dbReference type="ARBA" id="ARBA00023012"/>
    </source>
</evidence>
<dbReference type="RefSeq" id="WP_108527647.1">
    <property type="nucleotide sequence ID" value="NZ_MUXF01000008.1"/>
</dbReference>
<evidence type="ECO:0000256" key="1">
    <source>
        <dbReference type="ARBA" id="ARBA00000085"/>
    </source>
</evidence>
<feature type="domain" description="Histidine kinase" evidence="15">
    <location>
        <begin position="277"/>
        <end position="492"/>
    </location>
</feature>
<evidence type="ECO:0000313" key="16">
    <source>
        <dbReference type="EMBL" id="PUE66818.1"/>
    </source>
</evidence>
<comment type="catalytic activity">
    <reaction evidence="1">
        <text>ATP + protein L-histidine = ADP + protein N-phospho-L-histidine.</text>
        <dbReference type="EC" id="2.7.13.3"/>
    </reaction>
</comment>
<dbReference type="GO" id="GO:0005524">
    <property type="term" value="F:ATP binding"/>
    <property type="evidence" value="ECO:0007669"/>
    <property type="project" value="UniProtKB-KW"/>
</dbReference>
<dbReference type="EC" id="2.7.13.3" evidence="3"/>
<evidence type="ECO:0000256" key="12">
    <source>
        <dbReference type="ARBA" id="ARBA00023136"/>
    </source>
</evidence>
<dbReference type="Gene3D" id="3.30.565.10">
    <property type="entry name" value="Histidine kinase-like ATPase, C-terminal domain"/>
    <property type="match status" value="1"/>
</dbReference>
<evidence type="ECO:0000256" key="7">
    <source>
        <dbReference type="ARBA" id="ARBA00022741"/>
    </source>
</evidence>
<evidence type="ECO:0000256" key="3">
    <source>
        <dbReference type="ARBA" id="ARBA00012438"/>
    </source>
</evidence>
<dbReference type="Pfam" id="PF02518">
    <property type="entry name" value="HATPase_c"/>
    <property type="match status" value="1"/>
</dbReference>
<dbReference type="InterPro" id="IPR036890">
    <property type="entry name" value="HATPase_C_sf"/>
</dbReference>
<dbReference type="SMART" id="SM00387">
    <property type="entry name" value="HATPase_c"/>
    <property type="match status" value="1"/>
</dbReference>
<dbReference type="PANTHER" id="PTHR42878:SF7">
    <property type="entry name" value="SENSOR HISTIDINE KINASE GLRK"/>
    <property type="match status" value="1"/>
</dbReference>
<name>A0ABX5JMJ8_9BACT</name>
<dbReference type="Proteomes" id="UP000251311">
    <property type="component" value="Unassembled WGS sequence"/>
</dbReference>
<evidence type="ECO:0000256" key="5">
    <source>
        <dbReference type="ARBA" id="ARBA00022679"/>
    </source>
</evidence>
<keyword evidence="13" id="KW-0175">Coiled coil</keyword>
<keyword evidence="17" id="KW-1185">Reference proteome</keyword>
<comment type="subcellular location">
    <subcellularLocation>
        <location evidence="2">Cell membrane</location>
        <topology evidence="2">Multi-pass membrane protein</topology>
    </subcellularLocation>
</comment>
<evidence type="ECO:0000256" key="13">
    <source>
        <dbReference type="SAM" id="Coils"/>
    </source>
</evidence>
<evidence type="ECO:0000256" key="4">
    <source>
        <dbReference type="ARBA" id="ARBA00022475"/>
    </source>
</evidence>
<gene>
    <name evidence="16" type="ORF">B0175_05480</name>
</gene>
<dbReference type="Gene3D" id="3.30.450.20">
    <property type="entry name" value="PAS domain"/>
    <property type="match status" value="1"/>
</dbReference>
<evidence type="ECO:0000256" key="6">
    <source>
        <dbReference type="ARBA" id="ARBA00022692"/>
    </source>
</evidence>
<dbReference type="CDD" id="cd00075">
    <property type="entry name" value="HATPase"/>
    <property type="match status" value="1"/>
</dbReference>
<protein>
    <recommendedName>
        <fullName evidence="3">histidine kinase</fullName>
        <ecNumber evidence="3">2.7.13.3</ecNumber>
    </recommendedName>
</protein>
<keyword evidence="8" id="KW-0418">Kinase</keyword>
<dbReference type="InterPro" id="IPR003594">
    <property type="entry name" value="HATPase_dom"/>
</dbReference>
<reference evidence="16 17" key="1">
    <citation type="submission" date="2017-02" db="EMBL/GenBank/DDBJ databases">
        <title>Arcobacter lacus sp. nov., a new species isolated from reclaimed water.</title>
        <authorList>
            <person name="Figueras M.J."/>
            <person name="Perez-Cataluna A."/>
            <person name="Salas-Masso N."/>
        </authorList>
    </citation>
    <scope>NUCLEOTIDE SEQUENCE [LARGE SCALE GENOMIC DNA]</scope>
    <source>
        <strain evidence="16 17">RW43-9</strain>
    </source>
</reference>
<dbReference type="Pfam" id="PF08269">
    <property type="entry name" value="dCache_2"/>
    <property type="match status" value="1"/>
</dbReference>
<evidence type="ECO:0000256" key="10">
    <source>
        <dbReference type="ARBA" id="ARBA00022989"/>
    </source>
</evidence>
<dbReference type="SUPFAM" id="SSF47384">
    <property type="entry name" value="Homodimeric domain of signal transducing histidine kinase"/>
    <property type="match status" value="1"/>
</dbReference>
<keyword evidence="4" id="KW-1003">Cell membrane</keyword>
<evidence type="ECO:0000313" key="17">
    <source>
        <dbReference type="Proteomes" id="UP000251311"/>
    </source>
</evidence>
<dbReference type="InterPro" id="IPR050351">
    <property type="entry name" value="BphY/WalK/GraS-like"/>
</dbReference>
<evidence type="ECO:0000259" key="15">
    <source>
        <dbReference type="PROSITE" id="PS50109"/>
    </source>
</evidence>
<keyword evidence="10 14" id="KW-1133">Transmembrane helix</keyword>
<dbReference type="InterPro" id="IPR036097">
    <property type="entry name" value="HisK_dim/P_sf"/>
</dbReference>
<keyword evidence="6 14" id="KW-0812">Transmembrane</keyword>
<dbReference type="SUPFAM" id="SSF55874">
    <property type="entry name" value="ATPase domain of HSP90 chaperone/DNA topoisomerase II/histidine kinase"/>
    <property type="match status" value="1"/>
</dbReference>
<keyword evidence="5" id="KW-0808">Transferase</keyword>
<feature type="coiled-coil region" evidence="13">
    <location>
        <begin position="250"/>
        <end position="277"/>
    </location>
</feature>
<evidence type="ECO:0000256" key="14">
    <source>
        <dbReference type="SAM" id="Phobius"/>
    </source>
</evidence>
<dbReference type="InterPro" id="IPR004010">
    <property type="entry name" value="Double_Cache_2"/>
</dbReference>
<dbReference type="PROSITE" id="PS50109">
    <property type="entry name" value="HIS_KIN"/>
    <property type="match status" value="1"/>
</dbReference>
<comment type="caution">
    <text evidence="16">The sequence shown here is derived from an EMBL/GenBank/DDBJ whole genome shotgun (WGS) entry which is preliminary data.</text>
</comment>
<dbReference type="InterPro" id="IPR033480">
    <property type="entry name" value="sCache_2"/>
</dbReference>
<keyword evidence="7" id="KW-0547">Nucleotide-binding</keyword>
<feature type="transmembrane region" description="Helical" evidence="14">
    <location>
        <begin position="225"/>
        <end position="247"/>
    </location>
</feature>
<keyword evidence="11" id="KW-0902">Two-component regulatory system</keyword>
<dbReference type="InterPro" id="IPR004358">
    <property type="entry name" value="Sig_transdc_His_kin-like_C"/>
</dbReference>
<dbReference type="SMART" id="SM01049">
    <property type="entry name" value="Cache_2"/>
    <property type="match status" value="1"/>
</dbReference>
<dbReference type="Gene3D" id="1.10.287.130">
    <property type="match status" value="1"/>
</dbReference>
<evidence type="ECO:0000256" key="2">
    <source>
        <dbReference type="ARBA" id="ARBA00004651"/>
    </source>
</evidence>
<feature type="transmembrane region" description="Helical" evidence="14">
    <location>
        <begin position="12"/>
        <end position="33"/>
    </location>
</feature>
<dbReference type="PRINTS" id="PR00344">
    <property type="entry name" value="BCTRLSENSOR"/>
</dbReference>
<keyword evidence="9 16" id="KW-0067">ATP-binding</keyword>
<accession>A0ABX5JMJ8</accession>
<organism evidence="16 17">
    <name type="scientific">Arcobacter lacus</name>
    <dbReference type="NCBI Taxonomy" id="1912876"/>
    <lineage>
        <taxon>Bacteria</taxon>
        <taxon>Pseudomonadati</taxon>
        <taxon>Campylobacterota</taxon>
        <taxon>Epsilonproteobacteria</taxon>
        <taxon>Campylobacterales</taxon>
        <taxon>Arcobacteraceae</taxon>
        <taxon>Arcobacter</taxon>
    </lineage>
</organism>